<keyword evidence="3" id="KW-1185">Reference proteome</keyword>
<dbReference type="EMBL" id="LN729400">
    <property type="protein sequence ID" value="CEP13177.1"/>
    <property type="molecule type" value="Genomic_DNA"/>
</dbReference>
<organism evidence="2 3">
    <name type="scientific">Parasitella parasitica</name>
    <dbReference type="NCBI Taxonomy" id="35722"/>
    <lineage>
        <taxon>Eukaryota</taxon>
        <taxon>Fungi</taxon>
        <taxon>Fungi incertae sedis</taxon>
        <taxon>Mucoromycota</taxon>
        <taxon>Mucoromycotina</taxon>
        <taxon>Mucoromycetes</taxon>
        <taxon>Mucorales</taxon>
        <taxon>Mucorineae</taxon>
        <taxon>Mucoraceae</taxon>
        <taxon>Parasitella</taxon>
    </lineage>
</organism>
<gene>
    <name evidence="2" type="primary">PARPA_07226.1 scaffold 26858</name>
</gene>
<feature type="signal peptide" evidence="1">
    <location>
        <begin position="1"/>
        <end position="20"/>
    </location>
</feature>
<dbReference type="Pfam" id="PF08757">
    <property type="entry name" value="CotH"/>
    <property type="match status" value="1"/>
</dbReference>
<keyword evidence="1" id="KW-0732">Signal</keyword>
<dbReference type="AlphaFoldDB" id="A0A0B7NCV2"/>
<dbReference type="Proteomes" id="UP000054107">
    <property type="component" value="Unassembled WGS sequence"/>
</dbReference>
<protein>
    <recommendedName>
        <fullName evidence="4">Coth-domain-containing protein</fullName>
    </recommendedName>
</protein>
<name>A0A0B7NCV2_9FUNG</name>
<evidence type="ECO:0000313" key="2">
    <source>
        <dbReference type="EMBL" id="CEP13177.1"/>
    </source>
</evidence>
<accession>A0A0B7NCV2</accession>
<evidence type="ECO:0008006" key="4">
    <source>
        <dbReference type="Google" id="ProtNLM"/>
    </source>
</evidence>
<dbReference type="STRING" id="35722.A0A0B7NCV2"/>
<dbReference type="PANTHER" id="PTHR40050:SF1">
    <property type="entry name" value="INNER SPORE COAT PROTEIN H"/>
    <property type="match status" value="1"/>
</dbReference>
<evidence type="ECO:0000256" key="1">
    <source>
        <dbReference type="SAM" id="SignalP"/>
    </source>
</evidence>
<proteinExistence type="predicted"/>
<reference evidence="2 3" key="1">
    <citation type="submission" date="2014-09" db="EMBL/GenBank/DDBJ databases">
        <authorList>
            <person name="Ellenberger Sabrina"/>
        </authorList>
    </citation>
    <scope>NUCLEOTIDE SEQUENCE [LARGE SCALE GENOMIC DNA]</scope>
    <source>
        <strain evidence="2 3">CBS 412.66</strain>
    </source>
</reference>
<dbReference type="PANTHER" id="PTHR40050">
    <property type="entry name" value="INNER SPORE COAT PROTEIN H"/>
    <property type="match status" value="1"/>
</dbReference>
<dbReference type="OrthoDB" id="10267127at2759"/>
<sequence length="569" mass="63873">MKLNILAPLKISLLASLVLGQANNVTYNVIAFPESPDMFVAVIVDNNTYRLAASTSGSLLYSGNAPAAQNEYHYVILDNANQVNVSEAFSRSPTQNETTINEFFNRSSVTHQLNYLPQVYEPVPAINRIKSDLHVLNQIPTIQIWGNQTAIDILHKNQVQDLDFELNVTYYGLNNVQEFQNVKVSLAGRSSRWIPKLSYGLKMKTKGDQNLYGYKKFKLRALGMDPSYVRECVSYSTLKAVGIPASGFSYVRLFINKQPAGLYGFIETFQDPWTANVFAGGDTSYKPGYLYQGQLAGENQTVSVFSDLSYYGDNTTLYSLGQYKIKTGTDKDETPDDFKELQDFTKFINSTSSDTTVEEWEKHLDTEIFTRAMAIEDLLGFSDAYMTLLNNFYVYNDPKSPGRYIYIPADLDTTIGIALYELDYLLTGNYSEHPGFNIRPLTSKLFSNQIMVNHYQQVILNLTQQLVNPDIMYPFIDSVVNMIYPDVEWDLTLPGMGTFHLPSMEDINPGGAENTTSNSIFGPGFKTNWTDIPQTFESSLNGPTNSTATESVKGFIAKKSANVLAFYKK</sequence>
<feature type="chain" id="PRO_5002121275" description="Coth-domain-containing protein" evidence="1">
    <location>
        <begin position="21"/>
        <end position="569"/>
    </location>
</feature>
<dbReference type="InterPro" id="IPR014867">
    <property type="entry name" value="Spore_coat_CotH_CotH2/3/7"/>
</dbReference>
<evidence type="ECO:0000313" key="3">
    <source>
        <dbReference type="Proteomes" id="UP000054107"/>
    </source>
</evidence>